<dbReference type="GO" id="GO:0005615">
    <property type="term" value="C:extracellular space"/>
    <property type="evidence" value="ECO:0007669"/>
    <property type="project" value="TreeGrafter"/>
</dbReference>
<sequence>MLIRVVFFLVLCSVTQGWWWSRSKNVCYQPYGCFSAAKPFDNANDNTPDSPEKQGISFSLNTRKGKGQIIKVNDHSSIKNSHFNSGFKTIVIIHGYTDKGSSPRIQRIVAEILKFEDANVIVIDWQEGAAQSDYFKAAANTRVVGAVAAQLIKDLKSVGGISYSNVHVIGHSLGAHTAGYIGEIITGLGRITGLDPAGLGFEKYDAIVRLDPSDADYVDVIHTDGETLLQLAFGMAKPIGDADFYPNGGKDQPGCKNTGGIILELLTGNFNQLVSNVACSHMRVIDLFAESINGGCTFNSFPCSSWSNYENGQCTSCGSGCAVMGYHSNKQSRGSFYLRTAAAEPYCIN</sequence>
<dbReference type="GO" id="GO:0016298">
    <property type="term" value="F:lipase activity"/>
    <property type="evidence" value="ECO:0007669"/>
    <property type="project" value="InterPro"/>
</dbReference>
<organism evidence="7 8">
    <name type="scientific">Patella caerulea</name>
    <name type="common">Rayed Mediterranean limpet</name>
    <dbReference type="NCBI Taxonomy" id="87958"/>
    <lineage>
        <taxon>Eukaryota</taxon>
        <taxon>Metazoa</taxon>
        <taxon>Spiralia</taxon>
        <taxon>Lophotrochozoa</taxon>
        <taxon>Mollusca</taxon>
        <taxon>Gastropoda</taxon>
        <taxon>Patellogastropoda</taxon>
        <taxon>Patelloidea</taxon>
        <taxon>Patellidae</taxon>
        <taxon>Patella</taxon>
    </lineage>
</organism>
<dbReference type="Pfam" id="PF00151">
    <property type="entry name" value="Lipase"/>
    <property type="match status" value="1"/>
</dbReference>
<dbReference type="Gene3D" id="3.40.50.1820">
    <property type="entry name" value="alpha/beta hydrolase"/>
    <property type="match status" value="1"/>
</dbReference>
<feature type="chain" id="PRO_5043033397" description="Lipase domain-containing protein" evidence="5">
    <location>
        <begin position="18"/>
        <end position="349"/>
    </location>
</feature>
<dbReference type="FunFam" id="3.40.50.1820:FF:000033">
    <property type="entry name" value="Pancreatic triacylglycerol lipase"/>
    <property type="match status" value="1"/>
</dbReference>
<dbReference type="GO" id="GO:0016042">
    <property type="term" value="P:lipid catabolic process"/>
    <property type="evidence" value="ECO:0007669"/>
    <property type="project" value="TreeGrafter"/>
</dbReference>
<proteinExistence type="inferred from homology"/>
<dbReference type="PANTHER" id="PTHR11610">
    <property type="entry name" value="LIPASE"/>
    <property type="match status" value="1"/>
</dbReference>
<dbReference type="SUPFAM" id="SSF53474">
    <property type="entry name" value="alpha/beta-Hydrolases"/>
    <property type="match status" value="1"/>
</dbReference>
<dbReference type="PANTHER" id="PTHR11610:SF181">
    <property type="entry name" value="INACTIVE PANCREATIC LIPASE-RELATED PROTEIN 1-LIKE"/>
    <property type="match status" value="1"/>
</dbReference>
<dbReference type="EMBL" id="JAZGQO010000003">
    <property type="protein sequence ID" value="KAK6188487.1"/>
    <property type="molecule type" value="Genomic_DNA"/>
</dbReference>
<keyword evidence="5" id="KW-0732">Signal</keyword>
<keyword evidence="8" id="KW-1185">Reference proteome</keyword>
<comment type="subcellular location">
    <subcellularLocation>
        <location evidence="1">Secreted</location>
    </subcellularLocation>
</comment>
<reference evidence="7 8" key="1">
    <citation type="submission" date="2024-01" db="EMBL/GenBank/DDBJ databases">
        <title>The genome of the rayed Mediterranean limpet Patella caerulea (Linnaeus, 1758).</title>
        <authorList>
            <person name="Anh-Thu Weber A."/>
            <person name="Halstead-Nussloch G."/>
        </authorList>
    </citation>
    <scope>NUCLEOTIDE SEQUENCE [LARGE SCALE GENOMIC DNA]</scope>
    <source>
        <strain evidence="7">AATW-2023a</strain>
        <tissue evidence="7">Whole specimen</tissue>
    </source>
</reference>
<protein>
    <recommendedName>
        <fullName evidence="6">Lipase domain-containing protein</fullName>
    </recommendedName>
</protein>
<evidence type="ECO:0000256" key="3">
    <source>
        <dbReference type="ARBA" id="ARBA00022525"/>
    </source>
</evidence>
<dbReference type="Proteomes" id="UP001347796">
    <property type="component" value="Unassembled WGS sequence"/>
</dbReference>
<comment type="caution">
    <text evidence="7">The sequence shown here is derived from an EMBL/GenBank/DDBJ whole genome shotgun (WGS) entry which is preliminary data.</text>
</comment>
<keyword evidence="3" id="KW-0964">Secreted</keyword>
<accession>A0AAN8QCN8</accession>
<feature type="signal peptide" evidence="5">
    <location>
        <begin position="1"/>
        <end position="17"/>
    </location>
</feature>
<gene>
    <name evidence="7" type="ORF">SNE40_004652</name>
</gene>
<dbReference type="PRINTS" id="PR00821">
    <property type="entry name" value="TAGLIPASE"/>
</dbReference>
<evidence type="ECO:0000256" key="5">
    <source>
        <dbReference type="SAM" id="SignalP"/>
    </source>
</evidence>
<feature type="domain" description="Lipase" evidence="6">
    <location>
        <begin position="25"/>
        <end position="346"/>
    </location>
</feature>
<dbReference type="InterPro" id="IPR033906">
    <property type="entry name" value="Lipase_N"/>
</dbReference>
<evidence type="ECO:0000259" key="6">
    <source>
        <dbReference type="Pfam" id="PF00151"/>
    </source>
</evidence>
<dbReference type="CDD" id="cd00707">
    <property type="entry name" value="Pancreat_lipase_like"/>
    <property type="match status" value="1"/>
</dbReference>
<evidence type="ECO:0000256" key="4">
    <source>
        <dbReference type="RuleBase" id="RU004262"/>
    </source>
</evidence>
<dbReference type="AlphaFoldDB" id="A0AAN8QCN8"/>
<name>A0AAN8QCN8_PATCE</name>
<dbReference type="InterPro" id="IPR000734">
    <property type="entry name" value="TAG_lipase"/>
</dbReference>
<evidence type="ECO:0000313" key="7">
    <source>
        <dbReference type="EMBL" id="KAK6188487.1"/>
    </source>
</evidence>
<evidence type="ECO:0000256" key="2">
    <source>
        <dbReference type="ARBA" id="ARBA00010701"/>
    </source>
</evidence>
<evidence type="ECO:0000313" key="8">
    <source>
        <dbReference type="Proteomes" id="UP001347796"/>
    </source>
</evidence>
<dbReference type="InterPro" id="IPR013818">
    <property type="entry name" value="Lipase"/>
</dbReference>
<evidence type="ECO:0000256" key="1">
    <source>
        <dbReference type="ARBA" id="ARBA00004613"/>
    </source>
</evidence>
<dbReference type="InterPro" id="IPR029058">
    <property type="entry name" value="AB_hydrolase_fold"/>
</dbReference>
<comment type="similarity">
    <text evidence="2 4">Belongs to the AB hydrolase superfamily. Lipase family.</text>
</comment>